<evidence type="ECO:0000259" key="10">
    <source>
        <dbReference type="PROSITE" id="PS50011"/>
    </source>
</evidence>
<dbReference type="PROSITE" id="PS00107">
    <property type="entry name" value="PROTEIN_KINASE_ATP"/>
    <property type="match status" value="1"/>
</dbReference>
<dbReference type="SUPFAM" id="SSF56112">
    <property type="entry name" value="Protein kinase-like (PK-like)"/>
    <property type="match status" value="1"/>
</dbReference>
<evidence type="ECO:0000256" key="9">
    <source>
        <dbReference type="RuleBase" id="RU361165"/>
    </source>
</evidence>
<dbReference type="PROSITE" id="PS01351">
    <property type="entry name" value="MAPK"/>
    <property type="match status" value="1"/>
</dbReference>
<accession>A0AAE0G7X0</accession>
<dbReference type="GO" id="GO:0004707">
    <property type="term" value="F:MAP kinase activity"/>
    <property type="evidence" value="ECO:0007669"/>
    <property type="project" value="UniProtKB-EC"/>
</dbReference>
<keyword evidence="12" id="KW-1185">Reference proteome</keyword>
<dbReference type="PANTHER" id="PTHR24055">
    <property type="entry name" value="MITOGEN-ACTIVATED PROTEIN KINASE"/>
    <property type="match status" value="1"/>
</dbReference>
<evidence type="ECO:0000256" key="6">
    <source>
        <dbReference type="ARBA" id="ARBA00022840"/>
    </source>
</evidence>
<dbReference type="SMART" id="SM00220">
    <property type="entry name" value="S_TKc"/>
    <property type="match status" value="1"/>
</dbReference>
<evidence type="ECO:0000313" key="12">
    <source>
        <dbReference type="Proteomes" id="UP001190700"/>
    </source>
</evidence>
<evidence type="ECO:0000256" key="7">
    <source>
        <dbReference type="PROSITE-ProRule" id="PRU10141"/>
    </source>
</evidence>
<comment type="activity regulation">
    <text evidence="9">Activated by threonine and tyrosine phosphorylation.</text>
</comment>
<dbReference type="FunFam" id="3.30.200.20:FF:000046">
    <property type="entry name" value="Mitogen-activated protein kinase"/>
    <property type="match status" value="1"/>
</dbReference>
<dbReference type="InterPro" id="IPR003527">
    <property type="entry name" value="MAP_kinase_CS"/>
</dbReference>
<dbReference type="InterPro" id="IPR017441">
    <property type="entry name" value="Protein_kinase_ATP_BS"/>
</dbReference>
<dbReference type="InterPro" id="IPR050117">
    <property type="entry name" value="MAPK"/>
</dbReference>
<dbReference type="Gene3D" id="1.10.510.10">
    <property type="entry name" value="Transferase(Phosphotransferase) domain 1"/>
    <property type="match status" value="1"/>
</dbReference>
<dbReference type="InterPro" id="IPR000719">
    <property type="entry name" value="Prot_kinase_dom"/>
</dbReference>
<keyword evidence="5 9" id="KW-0418">Kinase</keyword>
<dbReference type="PROSITE" id="PS50011">
    <property type="entry name" value="PROTEIN_KINASE_DOM"/>
    <property type="match status" value="1"/>
</dbReference>
<comment type="cofactor">
    <cofactor evidence="9">
        <name>Mg(2+)</name>
        <dbReference type="ChEBI" id="CHEBI:18420"/>
    </cofactor>
</comment>
<evidence type="ECO:0000256" key="4">
    <source>
        <dbReference type="ARBA" id="ARBA00022741"/>
    </source>
</evidence>
<dbReference type="GO" id="GO:0005524">
    <property type="term" value="F:ATP binding"/>
    <property type="evidence" value="ECO:0007669"/>
    <property type="project" value="UniProtKB-UniRule"/>
</dbReference>
<evidence type="ECO:0000313" key="11">
    <source>
        <dbReference type="EMBL" id="KAK3273206.1"/>
    </source>
</evidence>
<keyword evidence="3 9" id="KW-0808">Transferase</keyword>
<dbReference type="EMBL" id="LGRX02008601">
    <property type="protein sequence ID" value="KAK3273206.1"/>
    <property type="molecule type" value="Genomic_DNA"/>
</dbReference>
<dbReference type="Pfam" id="PF00069">
    <property type="entry name" value="Pkinase"/>
    <property type="match status" value="1"/>
</dbReference>
<dbReference type="PROSITE" id="PS00108">
    <property type="entry name" value="PROTEIN_KINASE_ST"/>
    <property type="match status" value="1"/>
</dbReference>
<keyword evidence="6 7" id="KW-0067">ATP-binding</keyword>
<feature type="domain" description="Protein kinase" evidence="10">
    <location>
        <begin position="33"/>
        <end position="319"/>
    </location>
</feature>
<sequence length="373" mass="43105">MSSSNVPVKKEGSKKGKHNFLLWKNLFEIDLKYVPIKAIGKGAYGVVCSARSTDTGDKCAIKKITNAFDNVTDARRTLREIKLLRHLTHENIIAVKDIMPPSNRNDFKDVYLVYELMDTDLHQIIRSSQTLTDDHCQYFIYQILRGLKYVHTANVLHRDLKPSNLLLNASCDLKICDFGLARTSNEKGFMTEYVVTRWYRAPELLLSCEDYSASIDVWSVGCIFAELLGRKALFPGKDYIQQLKLIIQVLGSPADEDLAFIQSDKARSYIKTLPFQPKVPFTKLYPHANPLAVDLLEKMLVFDPKKRITVEQALRHPYLGSLHDESVEPVAQKTFDFEFDFEDDQHLKEEELRDRVFDEMLQYHPDYREEMET</sequence>
<comment type="similarity">
    <text evidence="9">Belongs to the protein kinase superfamily. Ser/Thr protein kinase family. MAP kinase subfamily.</text>
</comment>
<proteinExistence type="inferred from homology"/>
<comment type="caution">
    <text evidence="11">The sequence shown here is derived from an EMBL/GenBank/DDBJ whole genome shotgun (WGS) entry which is preliminary data.</text>
</comment>
<evidence type="ECO:0000256" key="8">
    <source>
        <dbReference type="RuleBase" id="RU000304"/>
    </source>
</evidence>
<evidence type="ECO:0000256" key="1">
    <source>
        <dbReference type="ARBA" id="ARBA00008832"/>
    </source>
</evidence>
<dbReference type="EC" id="2.7.11.24" evidence="9"/>
<dbReference type="InterPro" id="IPR011009">
    <property type="entry name" value="Kinase-like_dom_sf"/>
</dbReference>
<keyword evidence="4 7" id="KW-0547">Nucleotide-binding</keyword>
<comment type="similarity">
    <text evidence="1">Belongs to the protein kinase superfamily. CMGC Ser/Thr protein kinase family. MAP kinase subfamily.</text>
</comment>
<keyword evidence="9" id="KW-0460">Magnesium</keyword>
<protein>
    <recommendedName>
        <fullName evidence="9">Mitogen-activated protein kinase</fullName>
        <ecNumber evidence="9">2.7.11.24</ecNumber>
    </recommendedName>
</protein>
<reference evidence="11 12" key="1">
    <citation type="journal article" date="2015" name="Genome Biol. Evol.">
        <title>Comparative Genomics of a Bacterivorous Green Alga Reveals Evolutionary Causalities and Consequences of Phago-Mixotrophic Mode of Nutrition.</title>
        <authorList>
            <person name="Burns J.A."/>
            <person name="Paasch A."/>
            <person name="Narechania A."/>
            <person name="Kim E."/>
        </authorList>
    </citation>
    <scope>NUCLEOTIDE SEQUENCE [LARGE SCALE GENOMIC DNA]</scope>
    <source>
        <strain evidence="11 12">PLY_AMNH</strain>
    </source>
</reference>
<comment type="catalytic activity">
    <reaction evidence="9">
        <text>L-threonyl-[protein] + ATP = O-phospho-L-threonyl-[protein] + ADP + H(+)</text>
        <dbReference type="Rhea" id="RHEA:46608"/>
        <dbReference type="Rhea" id="RHEA-COMP:11060"/>
        <dbReference type="Rhea" id="RHEA-COMP:11605"/>
        <dbReference type="ChEBI" id="CHEBI:15378"/>
        <dbReference type="ChEBI" id="CHEBI:30013"/>
        <dbReference type="ChEBI" id="CHEBI:30616"/>
        <dbReference type="ChEBI" id="CHEBI:61977"/>
        <dbReference type="ChEBI" id="CHEBI:456216"/>
        <dbReference type="EC" id="2.7.11.24"/>
    </reaction>
</comment>
<dbReference type="Gene3D" id="3.30.200.20">
    <property type="entry name" value="Phosphorylase Kinase, domain 1"/>
    <property type="match status" value="1"/>
</dbReference>
<dbReference type="InterPro" id="IPR008271">
    <property type="entry name" value="Ser/Thr_kinase_AS"/>
</dbReference>
<feature type="binding site" evidence="7">
    <location>
        <position position="63"/>
    </location>
    <ligand>
        <name>ATP</name>
        <dbReference type="ChEBI" id="CHEBI:30616"/>
    </ligand>
</feature>
<keyword evidence="2 8" id="KW-0723">Serine/threonine-protein kinase</keyword>
<dbReference type="AlphaFoldDB" id="A0AAE0G7X0"/>
<evidence type="ECO:0000256" key="5">
    <source>
        <dbReference type="ARBA" id="ARBA00022777"/>
    </source>
</evidence>
<organism evidence="11 12">
    <name type="scientific">Cymbomonas tetramitiformis</name>
    <dbReference type="NCBI Taxonomy" id="36881"/>
    <lineage>
        <taxon>Eukaryota</taxon>
        <taxon>Viridiplantae</taxon>
        <taxon>Chlorophyta</taxon>
        <taxon>Pyramimonadophyceae</taxon>
        <taxon>Pyramimonadales</taxon>
        <taxon>Pyramimonadaceae</taxon>
        <taxon>Cymbomonas</taxon>
    </lineage>
</organism>
<gene>
    <name evidence="11" type="ORF">CYMTET_18545</name>
</gene>
<dbReference type="FunFam" id="1.10.510.10:FF:000013">
    <property type="entry name" value="Mitogen-activated protein kinase"/>
    <property type="match status" value="1"/>
</dbReference>
<evidence type="ECO:0000256" key="2">
    <source>
        <dbReference type="ARBA" id="ARBA00022527"/>
    </source>
</evidence>
<dbReference type="Proteomes" id="UP001190700">
    <property type="component" value="Unassembled WGS sequence"/>
</dbReference>
<evidence type="ECO:0000256" key="3">
    <source>
        <dbReference type="ARBA" id="ARBA00022679"/>
    </source>
</evidence>
<name>A0AAE0G7X0_9CHLO</name>